<proteinExistence type="predicted"/>
<gene>
    <name evidence="2" type="ORF">E0W60_23410</name>
</gene>
<dbReference type="AlphaFoldDB" id="A0A4P7LEA9"/>
<name>A0A4P7LEA9_9BURK</name>
<reference evidence="2 3" key="1">
    <citation type="submission" date="2019-03" db="EMBL/GenBank/DDBJ databases">
        <title>Efficiently degradation of phenoxyalkanoic acid herbicides by Cupriavidus oxalaticus strain X32.</title>
        <authorList>
            <person name="Sheng X."/>
        </authorList>
    </citation>
    <scope>NUCLEOTIDE SEQUENCE [LARGE SCALE GENOMIC DNA]</scope>
    <source>
        <strain evidence="2 3">X32</strain>
    </source>
</reference>
<evidence type="ECO:0000313" key="2">
    <source>
        <dbReference type="EMBL" id="QBY53985.1"/>
    </source>
</evidence>
<dbReference type="STRING" id="1349762.GCA_001592245_04192"/>
<evidence type="ECO:0000256" key="1">
    <source>
        <dbReference type="SAM" id="Phobius"/>
    </source>
</evidence>
<evidence type="ECO:0000313" key="3">
    <source>
        <dbReference type="Proteomes" id="UP000295294"/>
    </source>
</evidence>
<accession>A0A4P7LEA9</accession>
<keyword evidence="1" id="KW-0472">Membrane</keyword>
<dbReference type="Proteomes" id="UP000295294">
    <property type="component" value="Chromosome 2"/>
</dbReference>
<dbReference type="RefSeq" id="WP_135705695.1">
    <property type="nucleotide sequence ID" value="NZ_CP038635.1"/>
</dbReference>
<feature type="transmembrane region" description="Helical" evidence="1">
    <location>
        <begin position="32"/>
        <end position="54"/>
    </location>
</feature>
<protein>
    <submittedName>
        <fullName evidence="2">Uncharacterized protein</fullName>
    </submittedName>
</protein>
<dbReference type="OrthoDB" id="9911836at2"/>
<dbReference type="EMBL" id="CP038635">
    <property type="protein sequence ID" value="QBY53985.1"/>
    <property type="molecule type" value="Genomic_DNA"/>
</dbReference>
<organism evidence="2 3">
    <name type="scientific">Cupriavidus oxalaticus</name>
    <dbReference type="NCBI Taxonomy" id="96344"/>
    <lineage>
        <taxon>Bacteria</taxon>
        <taxon>Pseudomonadati</taxon>
        <taxon>Pseudomonadota</taxon>
        <taxon>Betaproteobacteria</taxon>
        <taxon>Burkholderiales</taxon>
        <taxon>Burkholderiaceae</taxon>
        <taxon>Cupriavidus</taxon>
    </lineage>
</organism>
<dbReference type="KEGG" id="cox:E0W60_23410"/>
<sequence length="98" mass="10542">MHHLFALPCRLLRCLLRCLPRCLPPRGAIRGYILFESLCGLAIFTAGLASLAILGPTGLGWQRALDQASHDTRRMAESAELAPWPAGLPLNRAGAGLP</sequence>
<keyword evidence="1" id="KW-0812">Transmembrane</keyword>
<keyword evidence="1" id="KW-1133">Transmembrane helix</keyword>